<feature type="transmembrane region" description="Helical" evidence="8">
    <location>
        <begin position="257"/>
        <end position="281"/>
    </location>
</feature>
<evidence type="ECO:0000256" key="4">
    <source>
        <dbReference type="ARBA" id="ARBA00022692"/>
    </source>
</evidence>
<feature type="non-terminal residue" evidence="10">
    <location>
        <position position="1"/>
    </location>
</feature>
<evidence type="ECO:0000256" key="3">
    <source>
        <dbReference type="ARBA" id="ARBA00022475"/>
    </source>
</evidence>
<evidence type="ECO:0000256" key="1">
    <source>
        <dbReference type="ARBA" id="ARBA00004651"/>
    </source>
</evidence>
<feature type="non-terminal residue" evidence="10">
    <location>
        <position position="444"/>
    </location>
</feature>
<evidence type="ECO:0000313" key="11">
    <source>
        <dbReference type="Proteomes" id="UP000678393"/>
    </source>
</evidence>
<name>A0A8S3ZHH3_9EUPU</name>
<keyword evidence="5 8" id="KW-1133">Transmembrane helix</keyword>
<reference evidence="10" key="1">
    <citation type="submission" date="2021-04" db="EMBL/GenBank/DDBJ databases">
        <authorList>
            <consortium name="Molecular Ecology Group"/>
        </authorList>
    </citation>
    <scope>NUCLEOTIDE SEQUENCE</scope>
</reference>
<dbReference type="Gene3D" id="3.30.60.30">
    <property type="match status" value="1"/>
</dbReference>
<dbReference type="AlphaFoldDB" id="A0A8S3ZHH3"/>
<comment type="caution">
    <text evidence="10">The sequence shown here is derived from an EMBL/GenBank/DDBJ whole genome shotgun (WGS) entry which is preliminary data.</text>
</comment>
<dbReference type="OrthoDB" id="5062115at2759"/>
<dbReference type="InterPro" id="IPR002350">
    <property type="entry name" value="Kazal_dom"/>
</dbReference>
<sequence>CCKNMAWFTALYSVTGLVMAALSSYISSQITSLEKHFNMNSSVSGFLMACDDLGYFSATLLVSYYTRRVHIPRVLSICSIFYGVSGILCAVAFFGTRDQIPNFLQSILSKFSQTDNLCIFCLCLPGGNTIMSTAQTGFTQMCENFSTPANLTCTAESNRLKGILQITEDWRIAAICIIAIGMILQGVTKSPRQTFLSIYVDDNVPRTKTSLYLGITTGMSIFGPGIAFALGGVFSSIYVTLEETSMSPSDPRWLGAWWLGFLVFGGAALICHMICLFLSDLLKSVLRLAINPVYMCLTFATAFSILMVSGIMSFLPKYLETQFTIPASKANLLIGGVTFTSAPLGTIVGGYVTSRFKMSPKTCLKFVLITKFIDVAVSCLGFILGCDQPRFYTGAHTGSPGHQNTSQCLHDCHCDDQKYFPVCGSDGNTYFSPCNAGCLTMNNQ</sequence>
<keyword evidence="7" id="KW-1015">Disulfide bond</keyword>
<keyword evidence="3" id="KW-1003">Cell membrane</keyword>
<proteinExistence type="inferred from homology"/>
<dbReference type="PROSITE" id="PS51465">
    <property type="entry name" value="KAZAL_2"/>
    <property type="match status" value="1"/>
</dbReference>
<dbReference type="SUPFAM" id="SSF100895">
    <property type="entry name" value="Kazal-type serine protease inhibitors"/>
    <property type="match status" value="1"/>
</dbReference>
<dbReference type="InterPro" id="IPR036259">
    <property type="entry name" value="MFS_trans_sf"/>
</dbReference>
<feature type="transmembrane region" description="Helical" evidence="8">
    <location>
        <begin position="332"/>
        <end position="352"/>
    </location>
</feature>
<dbReference type="SUPFAM" id="SSF103473">
    <property type="entry name" value="MFS general substrate transporter"/>
    <property type="match status" value="1"/>
</dbReference>
<feature type="domain" description="Kazal-like" evidence="9">
    <location>
        <begin position="402"/>
        <end position="444"/>
    </location>
</feature>
<dbReference type="Pfam" id="PF03137">
    <property type="entry name" value="OATP"/>
    <property type="match status" value="1"/>
</dbReference>
<dbReference type="GO" id="GO:0043252">
    <property type="term" value="P:sodium-independent organic anion transport"/>
    <property type="evidence" value="ECO:0007669"/>
    <property type="project" value="TreeGrafter"/>
</dbReference>
<dbReference type="GO" id="GO:0015347">
    <property type="term" value="F:sodium-independent organic anion transmembrane transporter activity"/>
    <property type="evidence" value="ECO:0007669"/>
    <property type="project" value="TreeGrafter"/>
</dbReference>
<feature type="transmembrane region" description="Helical" evidence="8">
    <location>
        <begin position="293"/>
        <end position="312"/>
    </location>
</feature>
<dbReference type="PANTHER" id="PTHR11388:SF100">
    <property type="entry name" value="SOLUTE CARRIER ORGANIC ANION TRANSPORTER FAMILY MEMBER 4A1"/>
    <property type="match status" value="1"/>
</dbReference>
<feature type="transmembrane region" description="Helical" evidence="8">
    <location>
        <begin position="46"/>
        <end position="65"/>
    </location>
</feature>
<keyword evidence="4 8" id="KW-0812">Transmembrane</keyword>
<comment type="subcellular location">
    <subcellularLocation>
        <location evidence="1">Cell membrane</location>
        <topology evidence="1">Multi-pass membrane protein</topology>
    </subcellularLocation>
</comment>
<organism evidence="10 11">
    <name type="scientific">Candidula unifasciata</name>
    <dbReference type="NCBI Taxonomy" id="100452"/>
    <lineage>
        <taxon>Eukaryota</taxon>
        <taxon>Metazoa</taxon>
        <taxon>Spiralia</taxon>
        <taxon>Lophotrochozoa</taxon>
        <taxon>Mollusca</taxon>
        <taxon>Gastropoda</taxon>
        <taxon>Heterobranchia</taxon>
        <taxon>Euthyneura</taxon>
        <taxon>Panpulmonata</taxon>
        <taxon>Eupulmonata</taxon>
        <taxon>Stylommatophora</taxon>
        <taxon>Helicina</taxon>
        <taxon>Helicoidea</taxon>
        <taxon>Geomitridae</taxon>
        <taxon>Candidula</taxon>
    </lineage>
</organism>
<dbReference type="PANTHER" id="PTHR11388">
    <property type="entry name" value="ORGANIC ANION TRANSPORTER"/>
    <property type="match status" value="1"/>
</dbReference>
<evidence type="ECO:0000313" key="10">
    <source>
        <dbReference type="EMBL" id="CAG5128907.1"/>
    </source>
</evidence>
<feature type="transmembrane region" description="Helical" evidence="8">
    <location>
        <begin position="7"/>
        <end position="26"/>
    </location>
</feature>
<accession>A0A8S3ZHH3</accession>
<evidence type="ECO:0000256" key="2">
    <source>
        <dbReference type="ARBA" id="ARBA00009657"/>
    </source>
</evidence>
<evidence type="ECO:0000259" key="9">
    <source>
        <dbReference type="PROSITE" id="PS51465"/>
    </source>
</evidence>
<feature type="transmembrane region" description="Helical" evidence="8">
    <location>
        <begin position="170"/>
        <end position="188"/>
    </location>
</feature>
<feature type="transmembrane region" description="Helical" evidence="8">
    <location>
        <begin position="74"/>
        <end position="94"/>
    </location>
</feature>
<evidence type="ECO:0000256" key="8">
    <source>
        <dbReference type="SAM" id="Phobius"/>
    </source>
</evidence>
<evidence type="ECO:0000256" key="6">
    <source>
        <dbReference type="ARBA" id="ARBA00023136"/>
    </source>
</evidence>
<dbReference type="CDD" id="cd17336">
    <property type="entry name" value="MFS_SLCO_OATP"/>
    <property type="match status" value="1"/>
</dbReference>
<dbReference type="GO" id="GO:0016323">
    <property type="term" value="C:basolateral plasma membrane"/>
    <property type="evidence" value="ECO:0007669"/>
    <property type="project" value="TreeGrafter"/>
</dbReference>
<comment type="similarity">
    <text evidence="2">Belongs to the organo anion transporter (TC 2.A.60) family.</text>
</comment>
<dbReference type="InterPro" id="IPR036058">
    <property type="entry name" value="Kazal_dom_sf"/>
</dbReference>
<evidence type="ECO:0000256" key="5">
    <source>
        <dbReference type="ARBA" id="ARBA00022989"/>
    </source>
</evidence>
<dbReference type="Proteomes" id="UP000678393">
    <property type="component" value="Unassembled WGS sequence"/>
</dbReference>
<feature type="transmembrane region" description="Helical" evidence="8">
    <location>
        <begin position="364"/>
        <end position="384"/>
    </location>
</feature>
<gene>
    <name evidence="10" type="ORF">CUNI_LOCUS14465</name>
</gene>
<dbReference type="InterPro" id="IPR004156">
    <property type="entry name" value="OATP"/>
</dbReference>
<keyword evidence="11" id="KW-1185">Reference proteome</keyword>
<keyword evidence="6 8" id="KW-0472">Membrane</keyword>
<feature type="transmembrane region" description="Helical" evidence="8">
    <location>
        <begin position="209"/>
        <end position="237"/>
    </location>
</feature>
<dbReference type="Gene3D" id="1.20.1250.20">
    <property type="entry name" value="MFS general substrate transporter like domains"/>
    <property type="match status" value="2"/>
</dbReference>
<dbReference type="EMBL" id="CAJHNH020003266">
    <property type="protein sequence ID" value="CAG5128907.1"/>
    <property type="molecule type" value="Genomic_DNA"/>
</dbReference>
<evidence type="ECO:0000256" key="7">
    <source>
        <dbReference type="ARBA" id="ARBA00023157"/>
    </source>
</evidence>
<protein>
    <recommendedName>
        <fullName evidence="9">Kazal-like domain-containing protein</fullName>
    </recommendedName>
</protein>
<dbReference type="Pfam" id="PF07648">
    <property type="entry name" value="Kazal_2"/>
    <property type="match status" value="1"/>
</dbReference>